<keyword evidence="4" id="KW-1185">Reference proteome</keyword>
<feature type="compositionally biased region" description="Basic and acidic residues" evidence="1">
    <location>
        <begin position="100"/>
        <end position="126"/>
    </location>
</feature>
<dbReference type="EMBL" id="SPHZ02000006">
    <property type="protein sequence ID" value="KAF0915286.1"/>
    <property type="molecule type" value="Genomic_DNA"/>
</dbReference>
<dbReference type="InterPro" id="IPR056700">
    <property type="entry name" value="DUF7798"/>
</dbReference>
<organism evidence="3 4">
    <name type="scientific">Oryza meyeriana var. granulata</name>
    <dbReference type="NCBI Taxonomy" id="110450"/>
    <lineage>
        <taxon>Eukaryota</taxon>
        <taxon>Viridiplantae</taxon>
        <taxon>Streptophyta</taxon>
        <taxon>Embryophyta</taxon>
        <taxon>Tracheophyta</taxon>
        <taxon>Spermatophyta</taxon>
        <taxon>Magnoliopsida</taxon>
        <taxon>Liliopsida</taxon>
        <taxon>Poales</taxon>
        <taxon>Poaceae</taxon>
        <taxon>BOP clade</taxon>
        <taxon>Oryzoideae</taxon>
        <taxon>Oryzeae</taxon>
        <taxon>Oryzinae</taxon>
        <taxon>Oryza</taxon>
        <taxon>Oryza meyeriana</taxon>
    </lineage>
</organism>
<proteinExistence type="predicted"/>
<sequence length="554" mass="59805">MAGKTPPAAAAAEAGKEDQPAATSAAAEAAEQQAGGGGGWGGWGLSIFSEISRNVRSRYTAHLDFVRRRFARFFFSDVMRRVTQAVEVAKSAIADMQQPPEHDEGTGGGEEGEKGKADEGGKDDERRKAALDKLEKASEDSLLGQASTSLLFSSGLKVFDSSVESITTGTWQALGSAWKSGSLLVQKLETSASSLAETIQQGELPAKASALAPTILETGKSFTAKGMEVLERVGKETMELIIEETGMDIDKGTGEGDLQTEEEQFEEVSFDRCFYIYGGPDQLEELEALSSHYALLFNRKKGKLVAEQKTYYDGKLKEIQQIFSLSTKIDEDGPDSNKGKKIEAADTDSDAEMKKLCDSSVSKAAKMAAGFTTALGGLSPNEIVKRTTDRLETIHSEGVHRLSEMCCLAVSQLLLLGKSVISAANKPKNEDDENDVKIEWPEDPISKAKIIRWKAQSISVDIKKVSASFATGISDVAEAYMAAIQNALADKKDDLSNQKSVQEKAKHISNHLSSDQTSAVSKLQDALQYLAYVVVCSSMPSIVALYVFPENNEY</sequence>
<comment type="caution">
    <text evidence="3">The sequence shown here is derived from an EMBL/GenBank/DDBJ whole genome shotgun (WGS) entry which is preliminary data.</text>
</comment>
<feature type="domain" description="DUF7798" evidence="2">
    <location>
        <begin position="268"/>
        <end position="539"/>
    </location>
</feature>
<evidence type="ECO:0000256" key="1">
    <source>
        <dbReference type="SAM" id="MobiDB-lite"/>
    </source>
</evidence>
<feature type="region of interest" description="Disordered" evidence="1">
    <location>
        <begin position="1"/>
        <end position="39"/>
    </location>
</feature>
<dbReference type="PANTHER" id="PTHR36011:SF1">
    <property type="entry name" value="BAT2 DOMAIN PROTEIN"/>
    <property type="match status" value="1"/>
</dbReference>
<evidence type="ECO:0000313" key="3">
    <source>
        <dbReference type="EMBL" id="KAF0915286.1"/>
    </source>
</evidence>
<feature type="region of interest" description="Disordered" evidence="1">
    <location>
        <begin position="91"/>
        <end position="126"/>
    </location>
</feature>
<evidence type="ECO:0000313" key="4">
    <source>
        <dbReference type="Proteomes" id="UP000479710"/>
    </source>
</evidence>
<feature type="compositionally biased region" description="Low complexity" evidence="1">
    <location>
        <begin position="1"/>
        <end position="13"/>
    </location>
</feature>
<dbReference type="PANTHER" id="PTHR36011">
    <property type="entry name" value="BAT2 DOMAIN PROTEIN"/>
    <property type="match status" value="1"/>
</dbReference>
<protein>
    <recommendedName>
        <fullName evidence="2">DUF7798 domain-containing protein</fullName>
    </recommendedName>
</protein>
<feature type="compositionally biased region" description="Low complexity" evidence="1">
    <location>
        <begin position="20"/>
        <end position="33"/>
    </location>
</feature>
<dbReference type="AlphaFoldDB" id="A0A6G1DS87"/>
<name>A0A6G1DS87_9ORYZ</name>
<reference evidence="3 4" key="1">
    <citation type="submission" date="2019-11" db="EMBL/GenBank/DDBJ databases">
        <title>Whole genome sequence of Oryza granulata.</title>
        <authorList>
            <person name="Li W."/>
        </authorList>
    </citation>
    <scope>NUCLEOTIDE SEQUENCE [LARGE SCALE GENOMIC DNA]</scope>
    <source>
        <strain evidence="4">cv. Menghai</strain>
        <tissue evidence="3">Leaf</tissue>
    </source>
</reference>
<accession>A0A6G1DS87</accession>
<evidence type="ECO:0000259" key="2">
    <source>
        <dbReference type="Pfam" id="PF25074"/>
    </source>
</evidence>
<gene>
    <name evidence="3" type="ORF">E2562_035323</name>
</gene>
<dbReference type="Proteomes" id="UP000479710">
    <property type="component" value="Unassembled WGS sequence"/>
</dbReference>
<dbReference type="OrthoDB" id="1922570at2759"/>
<dbReference type="Pfam" id="PF25074">
    <property type="entry name" value="DUF7798"/>
    <property type="match status" value="1"/>
</dbReference>